<name>A0A8B9APK5_PHODC</name>
<evidence type="ECO:0000313" key="11">
    <source>
        <dbReference type="RefSeq" id="XP_038985953.1"/>
    </source>
</evidence>
<dbReference type="Pfam" id="PF14368">
    <property type="entry name" value="LTP_2"/>
    <property type="match status" value="1"/>
</dbReference>
<keyword evidence="4 8" id="KW-0732">Signal</keyword>
<evidence type="ECO:0000256" key="1">
    <source>
        <dbReference type="ARBA" id="ARBA00004609"/>
    </source>
</evidence>
<organism evidence="10 11">
    <name type="scientific">Phoenix dactylifera</name>
    <name type="common">Date palm</name>
    <dbReference type="NCBI Taxonomy" id="42345"/>
    <lineage>
        <taxon>Eukaryota</taxon>
        <taxon>Viridiplantae</taxon>
        <taxon>Streptophyta</taxon>
        <taxon>Embryophyta</taxon>
        <taxon>Tracheophyta</taxon>
        <taxon>Spermatophyta</taxon>
        <taxon>Magnoliopsida</taxon>
        <taxon>Liliopsida</taxon>
        <taxon>Arecaceae</taxon>
        <taxon>Coryphoideae</taxon>
        <taxon>Phoeniceae</taxon>
        <taxon>Phoenix</taxon>
    </lineage>
</organism>
<protein>
    <submittedName>
        <fullName evidence="11">Non-specific lipid transfer protein GPI-anchored 11-like</fullName>
    </submittedName>
</protein>
<dbReference type="PRINTS" id="PR00382">
    <property type="entry name" value="LIPIDTRNSFER"/>
</dbReference>
<dbReference type="InterPro" id="IPR043325">
    <property type="entry name" value="LTSS"/>
</dbReference>
<dbReference type="KEGG" id="pda:103701737"/>
<dbReference type="PANTHER" id="PTHR33044">
    <property type="entry name" value="BIFUNCTIONAL INHIBITOR/LIPID-TRANSFER PROTEIN/SEED STORAGE 2S ALBUMIN SUPERFAMILY PROTEIN-RELATED"/>
    <property type="match status" value="1"/>
</dbReference>
<evidence type="ECO:0000313" key="10">
    <source>
        <dbReference type="Proteomes" id="UP000228380"/>
    </source>
</evidence>
<gene>
    <name evidence="11" type="primary">LOC103701737</name>
</gene>
<proteinExistence type="inferred from homology"/>
<dbReference type="GO" id="GO:0006869">
    <property type="term" value="P:lipid transport"/>
    <property type="evidence" value="ECO:0007669"/>
    <property type="project" value="InterPro"/>
</dbReference>
<evidence type="ECO:0000256" key="8">
    <source>
        <dbReference type="SAM" id="SignalP"/>
    </source>
</evidence>
<sequence>MVWAGKRAWVLAVWLSLAMVHGDGAQVGAPSPSMDCTSALLNLADCLSFVEEGSKVTKPQGQCCSGLKKVVKEDAACLCEAFKGSSDFGVSLNMTKALTLPSACGVSTPPFSKCKIAVAGVPGAAPAPSPTPGGLSVSGSVSTVPAPSPALSGARALPVPSFILVAAAAVAPLFYYI</sequence>
<dbReference type="AlphaFoldDB" id="A0A8B9APK5"/>
<evidence type="ECO:0000256" key="3">
    <source>
        <dbReference type="ARBA" id="ARBA00022622"/>
    </source>
</evidence>
<dbReference type="InterPro" id="IPR036312">
    <property type="entry name" value="Bifun_inhib/LTP/seed_sf"/>
</dbReference>
<reference evidence="10" key="1">
    <citation type="journal article" date="2019" name="Nat. Commun.">
        <title>Genome-wide association mapping of date palm fruit traits.</title>
        <authorList>
            <person name="Hazzouri K.M."/>
            <person name="Gros-Balthazard M."/>
            <person name="Flowers J.M."/>
            <person name="Copetti D."/>
            <person name="Lemansour A."/>
            <person name="Lebrun M."/>
            <person name="Masmoudi K."/>
            <person name="Ferrand S."/>
            <person name="Dhar M.I."/>
            <person name="Fresquez Z.A."/>
            <person name="Rosas U."/>
            <person name="Zhang J."/>
            <person name="Talag J."/>
            <person name="Lee S."/>
            <person name="Kudrna D."/>
            <person name="Powell R.F."/>
            <person name="Leitch I.J."/>
            <person name="Krueger R.R."/>
            <person name="Wing R.A."/>
            <person name="Amiri K.M.A."/>
            <person name="Purugganan M.D."/>
        </authorList>
    </citation>
    <scope>NUCLEOTIDE SEQUENCE [LARGE SCALE GENOMIC DNA]</scope>
    <source>
        <strain evidence="10">cv. Khalas</strain>
    </source>
</reference>
<dbReference type="GO" id="GO:0008289">
    <property type="term" value="F:lipid binding"/>
    <property type="evidence" value="ECO:0007669"/>
    <property type="project" value="InterPro"/>
</dbReference>
<feature type="signal peptide" evidence="8">
    <location>
        <begin position="1"/>
        <end position="24"/>
    </location>
</feature>
<dbReference type="FunFam" id="1.10.110.10:FF:000001">
    <property type="entry name" value="Bifunctional inhibitor/lipid-transfer protein/seed storage 2S albumin superfamily protein"/>
    <property type="match status" value="1"/>
</dbReference>
<dbReference type="RefSeq" id="XP_038985953.1">
    <property type="nucleotide sequence ID" value="XM_039130025.1"/>
</dbReference>
<accession>A0A8B9APK5</accession>
<comment type="subcellular location">
    <subcellularLocation>
        <location evidence="1">Cell membrane</location>
        <topology evidence="1">Lipid-anchor</topology>
        <topology evidence="1">GPI-anchor</topology>
    </subcellularLocation>
</comment>
<dbReference type="InterPro" id="IPR016140">
    <property type="entry name" value="Bifunc_inhib/LTP/seed_store"/>
</dbReference>
<dbReference type="GO" id="GO:0005886">
    <property type="term" value="C:plasma membrane"/>
    <property type="evidence" value="ECO:0007669"/>
    <property type="project" value="UniProtKB-SubCell"/>
</dbReference>
<feature type="domain" description="Bifunctional inhibitor/plant lipid transfer protein/seed storage helical" evidence="9">
    <location>
        <begin position="36"/>
        <end position="114"/>
    </location>
</feature>
<dbReference type="OrthoDB" id="659547at2759"/>
<evidence type="ECO:0000256" key="5">
    <source>
        <dbReference type="ARBA" id="ARBA00023157"/>
    </source>
</evidence>
<keyword evidence="5" id="KW-1015">Disulfide bond</keyword>
<comment type="similarity">
    <text evidence="2">Belongs to the plant LTP family.</text>
</comment>
<dbReference type="CDD" id="cd00010">
    <property type="entry name" value="AAI_LTSS"/>
    <property type="match status" value="1"/>
</dbReference>
<dbReference type="InterPro" id="IPR000528">
    <property type="entry name" value="Plant_nsLTP"/>
</dbReference>
<evidence type="ECO:0000259" key="9">
    <source>
        <dbReference type="SMART" id="SM00499"/>
    </source>
</evidence>
<keyword evidence="6" id="KW-0325">Glycoprotein</keyword>
<evidence type="ECO:0000256" key="7">
    <source>
        <dbReference type="ARBA" id="ARBA00023288"/>
    </source>
</evidence>
<evidence type="ECO:0000256" key="2">
    <source>
        <dbReference type="ARBA" id="ARBA00009748"/>
    </source>
</evidence>
<feature type="chain" id="PRO_5034313279" evidence="8">
    <location>
        <begin position="25"/>
        <end position="177"/>
    </location>
</feature>
<dbReference type="Gene3D" id="1.10.110.10">
    <property type="entry name" value="Plant lipid-transfer and hydrophobic proteins"/>
    <property type="match status" value="1"/>
</dbReference>
<evidence type="ECO:0000256" key="4">
    <source>
        <dbReference type="ARBA" id="ARBA00022729"/>
    </source>
</evidence>
<dbReference type="Proteomes" id="UP000228380">
    <property type="component" value="Chromosome 9"/>
</dbReference>
<reference evidence="11" key="2">
    <citation type="submission" date="2025-08" db="UniProtKB">
        <authorList>
            <consortium name="RefSeq"/>
        </authorList>
    </citation>
    <scope>IDENTIFICATION</scope>
    <source>
        <tissue evidence="11">Young leaves</tissue>
    </source>
</reference>
<keyword evidence="3" id="KW-0472">Membrane</keyword>
<evidence type="ECO:0000256" key="6">
    <source>
        <dbReference type="ARBA" id="ARBA00023180"/>
    </source>
</evidence>
<dbReference type="SUPFAM" id="SSF47699">
    <property type="entry name" value="Bifunctional inhibitor/lipid-transfer protein/seed storage 2S albumin"/>
    <property type="match status" value="1"/>
</dbReference>
<dbReference type="GeneID" id="103701737"/>
<dbReference type="SMART" id="SM00499">
    <property type="entry name" value="AAI"/>
    <property type="match status" value="1"/>
</dbReference>
<dbReference type="GO" id="GO:0098552">
    <property type="term" value="C:side of membrane"/>
    <property type="evidence" value="ECO:0007669"/>
    <property type="project" value="UniProtKB-KW"/>
</dbReference>
<keyword evidence="3" id="KW-0336">GPI-anchor</keyword>
<keyword evidence="10" id="KW-1185">Reference proteome</keyword>
<keyword evidence="7" id="KW-0449">Lipoprotein</keyword>